<dbReference type="InterPro" id="IPR037026">
    <property type="entry name" value="Vgr_OB-fold_dom_sf"/>
</dbReference>
<name>A0A5P9CRL3_9VIBR</name>
<accession>A0A5P9CRL3</accession>
<dbReference type="EMBL" id="CP045352">
    <property type="protein sequence ID" value="QFT28846.1"/>
    <property type="molecule type" value="Genomic_DNA"/>
</dbReference>
<sequence length="241" mass="25603">MLDALAIVKKFKNLHRLLRNMVRLGSVVEVVGDRAVIQYQSGTRSPLIRWVSLAGAFSAWRAPSVGEQVVTLNYSGGDDETACVALVGLYSNAHPSKSQDPHQAHFRWDDFFDATVSDDGSLLVDLKTNIVLNAGQKIVIKAGQQIVMNAGNSINVSTSDYTRKASTATTEGVHTQKGKVDIKGALDVSTSVKTPAILSYAAGAFSMDSSGASISHAIITSCTVNGKSVDGHDHDGNVTPF</sequence>
<dbReference type="OrthoDB" id="4931325at2"/>
<dbReference type="KEGG" id="vaq:FIV01_20805"/>
<dbReference type="RefSeq" id="WP_152432861.1">
    <property type="nucleotide sequence ID" value="NZ_CBCSDK010000028.1"/>
</dbReference>
<keyword evidence="1" id="KW-0614">Plasmid</keyword>
<evidence type="ECO:0000313" key="1">
    <source>
        <dbReference type="EMBL" id="QFT28846.1"/>
    </source>
</evidence>
<keyword evidence="2" id="KW-1185">Reference proteome</keyword>
<dbReference type="InterPro" id="IPR013046">
    <property type="entry name" value="GpV/Gp45"/>
</dbReference>
<organism evidence="1 2">
    <name type="scientific">Vibrio aquimaris</name>
    <dbReference type="NCBI Taxonomy" id="2587862"/>
    <lineage>
        <taxon>Bacteria</taxon>
        <taxon>Pseudomonadati</taxon>
        <taxon>Pseudomonadota</taxon>
        <taxon>Gammaproteobacteria</taxon>
        <taxon>Vibrionales</taxon>
        <taxon>Vibrionaceae</taxon>
        <taxon>Vibrio</taxon>
    </lineage>
</organism>
<dbReference type="Proteomes" id="UP000326936">
    <property type="component" value="Plasmid pTHAF100_b"/>
</dbReference>
<proteinExistence type="predicted"/>
<dbReference type="AlphaFoldDB" id="A0A5P9CRL3"/>
<gene>
    <name evidence="1" type="ORF">FIV01_20805</name>
</gene>
<dbReference type="NCBIfam" id="TIGR01644">
    <property type="entry name" value="phage_P2_V"/>
    <property type="match status" value="1"/>
</dbReference>
<dbReference type="Gene3D" id="2.40.50.230">
    <property type="entry name" value="Gp5 N-terminal domain"/>
    <property type="match status" value="1"/>
</dbReference>
<evidence type="ECO:0000313" key="2">
    <source>
        <dbReference type="Proteomes" id="UP000326936"/>
    </source>
</evidence>
<geneLocation type="plasmid" evidence="2">
    <name>pthaf100_b</name>
</geneLocation>
<protein>
    <submittedName>
        <fullName evidence="1">Phage-related baseplate assembly protein</fullName>
    </submittedName>
</protein>
<reference evidence="1 2" key="1">
    <citation type="submission" date="2019-10" db="EMBL/GenBank/DDBJ databases">
        <title>Complete genome sequence of Vibrio sp. strain THAF100, isolated from non-filtered water from the water column of tank 6 of a marine aquarium containing stony-coral fragments. Water maintained at 26 degree C.</title>
        <authorList>
            <person name="Ruckert C."/>
            <person name="Franco A."/>
            <person name="Kalinowski J."/>
            <person name="Glaeser S."/>
        </authorList>
    </citation>
    <scope>NUCLEOTIDE SEQUENCE [LARGE SCALE GENOMIC DNA]</scope>
    <source>
        <strain evidence="1 2">THAF100</strain>
        <plasmid evidence="2">pthaf100_b</plasmid>
    </source>
</reference>